<dbReference type="GO" id="GO:0008137">
    <property type="term" value="F:NADH dehydrogenase (ubiquinone) activity"/>
    <property type="evidence" value="ECO:0007669"/>
    <property type="project" value="UniProtKB-EC"/>
</dbReference>
<evidence type="ECO:0000256" key="7">
    <source>
        <dbReference type="ARBA" id="ARBA00022660"/>
    </source>
</evidence>
<dbReference type="GO" id="GO:0005743">
    <property type="term" value="C:mitochondrial inner membrane"/>
    <property type="evidence" value="ECO:0007669"/>
    <property type="project" value="UniProtKB-SubCell"/>
</dbReference>
<feature type="transmembrane region" description="Helical" evidence="18">
    <location>
        <begin position="6"/>
        <end position="32"/>
    </location>
</feature>
<evidence type="ECO:0000256" key="13">
    <source>
        <dbReference type="ARBA" id="ARBA00023027"/>
    </source>
</evidence>
<dbReference type="PANTHER" id="PTHR46552:SF1">
    <property type="entry name" value="NADH-UBIQUINONE OXIDOREDUCTASE CHAIN 2"/>
    <property type="match status" value="1"/>
</dbReference>
<evidence type="ECO:0000313" key="20">
    <source>
        <dbReference type="EMBL" id="ALF36387.1"/>
    </source>
</evidence>
<evidence type="ECO:0000256" key="12">
    <source>
        <dbReference type="ARBA" id="ARBA00022989"/>
    </source>
</evidence>
<comment type="catalytic activity">
    <reaction evidence="17 18">
        <text>a ubiquinone + NADH + 5 H(+)(in) = a ubiquinol + NAD(+) + 4 H(+)(out)</text>
        <dbReference type="Rhea" id="RHEA:29091"/>
        <dbReference type="Rhea" id="RHEA-COMP:9565"/>
        <dbReference type="Rhea" id="RHEA-COMP:9566"/>
        <dbReference type="ChEBI" id="CHEBI:15378"/>
        <dbReference type="ChEBI" id="CHEBI:16389"/>
        <dbReference type="ChEBI" id="CHEBI:17976"/>
        <dbReference type="ChEBI" id="CHEBI:57540"/>
        <dbReference type="ChEBI" id="CHEBI:57945"/>
        <dbReference type="EC" id="7.1.1.2"/>
    </reaction>
</comment>
<gene>
    <name evidence="20" type="primary">ND2</name>
</gene>
<feature type="transmembrane region" description="Helical" evidence="18">
    <location>
        <begin position="220"/>
        <end position="241"/>
    </location>
</feature>
<keyword evidence="8 18" id="KW-0812">Transmembrane</keyword>
<keyword evidence="16 18" id="KW-0472">Membrane</keyword>
<evidence type="ECO:0000256" key="9">
    <source>
        <dbReference type="ARBA" id="ARBA00022792"/>
    </source>
</evidence>
<comment type="function">
    <text evidence="1">Core subunit of the mitochondrial membrane respiratory chain NADH dehydrogenase (Complex I) that is believed to belong to the minimal assembly required for catalysis. Complex I functions in the transfer of electrons from NADH to the respiratory chain. The immediate electron acceptor for the enzyme is believed to be ubiquinone.</text>
</comment>
<dbReference type="Pfam" id="PF00361">
    <property type="entry name" value="Proton_antipo_M"/>
    <property type="match status" value="1"/>
</dbReference>
<accession>A0A0U2L1E7</accession>
<evidence type="ECO:0000256" key="5">
    <source>
        <dbReference type="ARBA" id="ARBA00021008"/>
    </source>
</evidence>
<comment type="subcellular location">
    <subcellularLocation>
        <location evidence="2 18">Mitochondrion inner membrane</location>
        <topology evidence="2 18">Multi-pass membrane protein</topology>
    </subcellularLocation>
</comment>
<evidence type="ECO:0000256" key="4">
    <source>
        <dbReference type="ARBA" id="ARBA00012944"/>
    </source>
</evidence>
<reference evidence="20" key="1">
    <citation type="journal article" date="2015" name="Mitochondrial DNA">
        <title>The complete mitochondrial genomes of two orb-weaving spider Cyrtarachne nagasakiensis (Strand, 1918) and Hypsosinga pygmaea (Sundevall, 1831) (Araneae: Araneidae).</title>
        <authorList>
            <person name="Li C."/>
            <person name="Wang Z.L."/>
            <person name="Fang W.Y."/>
            <person name="Yu X.P."/>
        </authorList>
    </citation>
    <scope>NUCLEOTIDE SEQUENCE</scope>
</reference>
<feature type="transmembrane region" description="Helical" evidence="18">
    <location>
        <begin position="294"/>
        <end position="314"/>
    </location>
</feature>
<keyword evidence="7 18" id="KW-0679">Respiratory chain</keyword>
<evidence type="ECO:0000256" key="1">
    <source>
        <dbReference type="ARBA" id="ARBA00003257"/>
    </source>
</evidence>
<dbReference type="InterPro" id="IPR050175">
    <property type="entry name" value="Complex_I_Subunit_2"/>
</dbReference>
<keyword evidence="12 18" id="KW-1133">Transmembrane helix</keyword>
<dbReference type="RefSeq" id="YP_009172230.1">
    <property type="nucleotide sequence ID" value="NC_028078.1"/>
</dbReference>
<dbReference type="InterPro" id="IPR003917">
    <property type="entry name" value="NADH_UbQ_OxRdtase_chain2"/>
</dbReference>
<dbReference type="AlphaFoldDB" id="A0A0U2L1E7"/>
<feature type="transmembrane region" description="Helical" evidence="18">
    <location>
        <begin position="134"/>
        <end position="152"/>
    </location>
</feature>
<dbReference type="GO" id="GO:0006120">
    <property type="term" value="P:mitochondrial electron transport, NADH to ubiquinone"/>
    <property type="evidence" value="ECO:0007669"/>
    <property type="project" value="InterPro"/>
</dbReference>
<sequence length="315" mass="37083">MTSKIIIVLILYMMSIILTMSCLNWIMIWVGLEINMMSFIVLMYNRTIMGVEVCMKYFFIQSLGSGILMVMFYSGYYWYDYMMLVILSYKVGGGPFFFWFPSVCEGLNWVMCYFLMTIQKILPLLLISFCVSNMLWMIILSSLIIGCFGSMNQNKVKRLMAYSSIHHIGWILMCMFLGENMWVLYLLMYSFLIMGVILSLSKDQVLDVGILGNMSSKWGFILGMMSMGGMPPFLGFFMKWWVFYQALFLDMSLLMIMVLMSVIMFYVYLRMVYMLIFSSNNKISWKLEEYSEEYFSMDFLYLMGINVGIVWIFLM</sequence>
<dbReference type="PROSITE" id="PS51257">
    <property type="entry name" value="PROKAR_LIPOPROTEIN"/>
    <property type="match status" value="1"/>
</dbReference>
<keyword evidence="6" id="KW-0813">Transport</keyword>
<geneLocation type="mitochondrion" evidence="20"/>
<feature type="transmembrane region" description="Helical" evidence="18">
    <location>
        <begin position="107"/>
        <end position="128"/>
    </location>
</feature>
<evidence type="ECO:0000256" key="14">
    <source>
        <dbReference type="ARBA" id="ARBA00023075"/>
    </source>
</evidence>
<evidence type="ECO:0000256" key="18">
    <source>
        <dbReference type="RuleBase" id="RU003403"/>
    </source>
</evidence>
<comment type="function">
    <text evidence="18">Core subunit of the mitochondrial membrane respiratory chain NADH dehydrogenase (Complex I) which catalyzes electron transfer from NADH through the respiratory chain, using ubiquinone as an electron acceptor. Essential for the catalytic activity and assembly of complex I.</text>
</comment>
<dbReference type="PANTHER" id="PTHR46552">
    <property type="entry name" value="NADH-UBIQUINONE OXIDOREDUCTASE CHAIN 2"/>
    <property type="match status" value="1"/>
</dbReference>
<dbReference type="PRINTS" id="PR01436">
    <property type="entry name" value="NADHDHGNASE2"/>
</dbReference>
<keyword evidence="10 18" id="KW-1278">Translocase</keyword>
<feature type="transmembrane region" description="Helical" evidence="18">
    <location>
        <begin position="184"/>
        <end position="200"/>
    </location>
</feature>
<keyword evidence="14 18" id="KW-0830">Ubiquinone</keyword>
<feature type="domain" description="NADH:quinone oxidoreductase/Mrp antiporter transmembrane" evidence="19">
    <location>
        <begin position="77"/>
        <end position="263"/>
    </location>
</feature>
<feature type="transmembrane region" description="Helical" evidence="18">
    <location>
        <begin position="253"/>
        <end position="273"/>
    </location>
</feature>
<dbReference type="InterPro" id="IPR001750">
    <property type="entry name" value="ND/Mrp_TM"/>
</dbReference>
<evidence type="ECO:0000256" key="2">
    <source>
        <dbReference type="ARBA" id="ARBA00004448"/>
    </source>
</evidence>
<evidence type="ECO:0000256" key="3">
    <source>
        <dbReference type="ARBA" id="ARBA00007012"/>
    </source>
</evidence>
<evidence type="ECO:0000256" key="11">
    <source>
        <dbReference type="ARBA" id="ARBA00022982"/>
    </source>
</evidence>
<dbReference type="CTD" id="4536"/>
<name>A0A0U2L1E7_9ARAC</name>
<evidence type="ECO:0000256" key="17">
    <source>
        <dbReference type="ARBA" id="ARBA00049551"/>
    </source>
</evidence>
<evidence type="ECO:0000256" key="8">
    <source>
        <dbReference type="ARBA" id="ARBA00022692"/>
    </source>
</evidence>
<evidence type="ECO:0000256" key="16">
    <source>
        <dbReference type="ARBA" id="ARBA00023136"/>
    </source>
</evidence>
<dbReference type="EMBL" id="KR259803">
    <property type="protein sequence ID" value="ALF36387.1"/>
    <property type="molecule type" value="Genomic_DNA"/>
</dbReference>
<feature type="transmembrane region" description="Helical" evidence="18">
    <location>
        <begin position="53"/>
        <end position="75"/>
    </location>
</feature>
<evidence type="ECO:0000259" key="19">
    <source>
        <dbReference type="Pfam" id="PF00361"/>
    </source>
</evidence>
<keyword evidence="9 18" id="KW-0999">Mitochondrion inner membrane</keyword>
<dbReference type="EC" id="7.1.1.2" evidence="4 18"/>
<evidence type="ECO:0000256" key="10">
    <source>
        <dbReference type="ARBA" id="ARBA00022967"/>
    </source>
</evidence>
<organism evidence="20">
    <name type="scientific">Hypsosinga pygmaea</name>
    <dbReference type="NCBI Taxonomy" id="336661"/>
    <lineage>
        <taxon>Eukaryota</taxon>
        <taxon>Metazoa</taxon>
        <taxon>Ecdysozoa</taxon>
        <taxon>Arthropoda</taxon>
        <taxon>Chelicerata</taxon>
        <taxon>Arachnida</taxon>
        <taxon>Araneae</taxon>
        <taxon>Araneomorphae</taxon>
        <taxon>Entelegynae</taxon>
        <taxon>Araneoidea</taxon>
        <taxon>Araneidae</taxon>
        <taxon>Hypsosinga</taxon>
    </lineage>
</organism>
<comment type="similarity">
    <text evidence="3 18">Belongs to the complex I subunit 2 family.</text>
</comment>
<protein>
    <recommendedName>
        <fullName evidence="5 18">NADH-ubiquinone oxidoreductase chain 2</fullName>
        <ecNumber evidence="4 18">7.1.1.2</ecNumber>
    </recommendedName>
</protein>
<keyword evidence="11 18" id="KW-0249">Electron transport</keyword>
<keyword evidence="15 18" id="KW-0496">Mitochondrion</keyword>
<evidence type="ECO:0000256" key="15">
    <source>
        <dbReference type="ARBA" id="ARBA00023128"/>
    </source>
</evidence>
<proteinExistence type="inferred from homology"/>
<dbReference type="GeneID" id="26048002"/>
<evidence type="ECO:0000256" key="6">
    <source>
        <dbReference type="ARBA" id="ARBA00022448"/>
    </source>
</evidence>
<keyword evidence="13 18" id="KW-0520">NAD</keyword>